<dbReference type="AlphaFoldDB" id="A0A0V8RVQ1"/>
<keyword evidence="3" id="KW-1185">Reference proteome</keyword>
<organism evidence="2 3">
    <name type="scientific">Pyrodictium occultum</name>
    <dbReference type="NCBI Taxonomy" id="2309"/>
    <lineage>
        <taxon>Archaea</taxon>
        <taxon>Thermoproteota</taxon>
        <taxon>Thermoprotei</taxon>
        <taxon>Desulfurococcales</taxon>
        <taxon>Pyrodictiaceae</taxon>
        <taxon>Pyrodictium</taxon>
    </lineage>
</organism>
<accession>A0A0V8RVQ1</accession>
<comment type="caution">
    <text evidence="2">The sequence shown here is derived from an EMBL/GenBank/DDBJ whole genome shotgun (WGS) entry which is preliminary data.</text>
</comment>
<dbReference type="RefSeq" id="WP_058370730.1">
    <property type="nucleotide sequence ID" value="NZ_LNTB01000001.1"/>
</dbReference>
<name>A0A0V8RVQ1_PYROC</name>
<evidence type="ECO:0000256" key="1">
    <source>
        <dbReference type="SAM" id="Coils"/>
    </source>
</evidence>
<proteinExistence type="predicted"/>
<dbReference type="Proteomes" id="UP000053352">
    <property type="component" value="Unassembled WGS sequence"/>
</dbReference>
<evidence type="ECO:0000313" key="2">
    <source>
        <dbReference type="EMBL" id="KSW12050.1"/>
    </source>
</evidence>
<dbReference type="OrthoDB" id="380416at2157"/>
<evidence type="ECO:0000313" key="3">
    <source>
        <dbReference type="Proteomes" id="UP000053352"/>
    </source>
</evidence>
<feature type="coiled-coil region" evidence="1">
    <location>
        <begin position="1"/>
        <end position="28"/>
    </location>
</feature>
<reference evidence="2 3" key="1">
    <citation type="submission" date="2015-11" db="EMBL/GenBank/DDBJ databases">
        <title>Genome sequence of Pyrodictium occultum PL-19, a marine hyperthermophilic archaeon isolated from Volcano, Italy.</title>
        <authorList>
            <person name="Utturkar S."/>
            <person name="Huber H."/>
            <person name="Leptihn S."/>
            <person name="Brown S."/>
            <person name="Stetter K.O."/>
            <person name="Podar M."/>
        </authorList>
    </citation>
    <scope>NUCLEOTIDE SEQUENCE [LARGE SCALE GENOMIC DNA]</scope>
    <source>
        <strain evidence="2 3">PL-19</strain>
    </source>
</reference>
<sequence length="135" mass="15089">MTAGKRAIAELREALQRLLKDFQEAGRRGKLLLTLVAALKLREKEKPITPASVAEEARRIIEETRGEISWGVESAQYTAALAADLLQELVEMGVLEPGPEILRELGRRYRFRSYGEGDAEAEARRILAPVLMKMA</sequence>
<gene>
    <name evidence="2" type="ORF">CF15_04530</name>
</gene>
<protein>
    <submittedName>
        <fullName evidence="2">Uncharacterized protein</fullName>
    </submittedName>
</protein>
<dbReference type="EMBL" id="LNTB01000001">
    <property type="protein sequence ID" value="KSW12050.1"/>
    <property type="molecule type" value="Genomic_DNA"/>
</dbReference>
<keyword evidence="1" id="KW-0175">Coiled coil</keyword>